<feature type="chain" id="PRO_5043132055" evidence="1">
    <location>
        <begin position="26"/>
        <end position="101"/>
    </location>
</feature>
<evidence type="ECO:0000313" key="4">
    <source>
        <dbReference type="WBParaSite" id="HNAJ_0001098401-mRNA-1"/>
    </source>
</evidence>
<feature type="signal peptide" evidence="1">
    <location>
        <begin position="1"/>
        <end position="25"/>
    </location>
</feature>
<evidence type="ECO:0000313" key="3">
    <source>
        <dbReference type="Proteomes" id="UP000278807"/>
    </source>
</evidence>
<reference evidence="2 3" key="2">
    <citation type="submission" date="2018-11" db="EMBL/GenBank/DDBJ databases">
        <authorList>
            <consortium name="Pathogen Informatics"/>
        </authorList>
    </citation>
    <scope>NUCLEOTIDE SEQUENCE [LARGE SCALE GENOMIC DNA]</scope>
</reference>
<accession>A0A0R3TTF0</accession>
<protein>
    <submittedName>
        <fullName evidence="4">Hypotheticial protein</fullName>
    </submittedName>
</protein>
<reference evidence="4" key="1">
    <citation type="submission" date="2017-02" db="UniProtKB">
        <authorList>
            <consortium name="WormBaseParasite"/>
        </authorList>
    </citation>
    <scope>IDENTIFICATION</scope>
</reference>
<dbReference type="EMBL" id="UZAE01013316">
    <property type="protein sequence ID" value="VDO09241.1"/>
    <property type="molecule type" value="Genomic_DNA"/>
</dbReference>
<dbReference type="AlphaFoldDB" id="A0A0R3TTF0"/>
<gene>
    <name evidence="2" type="ORF">HNAJ_LOCUS10978</name>
</gene>
<evidence type="ECO:0000313" key="2">
    <source>
        <dbReference type="EMBL" id="VDO09241.1"/>
    </source>
</evidence>
<evidence type="ECO:0000256" key="1">
    <source>
        <dbReference type="SAM" id="SignalP"/>
    </source>
</evidence>
<dbReference type="OrthoDB" id="10367824at2759"/>
<organism evidence="4">
    <name type="scientific">Rodentolepis nana</name>
    <name type="common">Dwarf tapeworm</name>
    <name type="synonym">Hymenolepis nana</name>
    <dbReference type="NCBI Taxonomy" id="102285"/>
    <lineage>
        <taxon>Eukaryota</taxon>
        <taxon>Metazoa</taxon>
        <taxon>Spiralia</taxon>
        <taxon>Lophotrochozoa</taxon>
        <taxon>Platyhelminthes</taxon>
        <taxon>Cestoda</taxon>
        <taxon>Eucestoda</taxon>
        <taxon>Cyclophyllidea</taxon>
        <taxon>Hymenolepididae</taxon>
        <taxon>Rodentolepis</taxon>
    </lineage>
</organism>
<name>A0A0R3TTF0_RODNA</name>
<dbReference type="Proteomes" id="UP000278807">
    <property type="component" value="Unassembled WGS sequence"/>
</dbReference>
<dbReference type="WBParaSite" id="HNAJ_0001098401-mRNA-1">
    <property type="protein sequence ID" value="HNAJ_0001098401-mRNA-1"/>
    <property type="gene ID" value="HNAJ_0001098401"/>
</dbReference>
<keyword evidence="3" id="KW-1185">Reference proteome</keyword>
<sequence>MFSRCPGVFTAFVFLLVGLVALTCALEEKAIKKYEERYAVCETRCQIFSKEECPSRVEKCQYLVRAKVYDDCIDEDEKCVNEGKSDCYKNFLKCLEQYAKD</sequence>
<keyword evidence="1" id="KW-0732">Signal</keyword>
<proteinExistence type="predicted"/>